<accession>A0A0S7BZ24</accession>
<evidence type="ECO:0000313" key="2">
    <source>
        <dbReference type="EMBL" id="GAP42230.1"/>
    </source>
</evidence>
<reference evidence="2" key="1">
    <citation type="journal article" date="2015" name="Genome Announc.">
        <title>Draft Genome Sequence of Bacteroidales Strain TBC1, a Novel Isolate from a Methanogenic Wastewater Treatment System.</title>
        <authorList>
            <person name="Tourlousse D.M."/>
            <person name="Matsuura N."/>
            <person name="Sun L."/>
            <person name="Toyonaga M."/>
            <person name="Kuroda K."/>
            <person name="Ohashi A."/>
            <person name="Cruz R."/>
            <person name="Yamaguchi T."/>
            <person name="Sekiguchi Y."/>
        </authorList>
    </citation>
    <scope>NUCLEOTIDE SEQUENCE [LARGE SCALE GENOMIC DNA]</scope>
    <source>
        <strain evidence="2">TBC1</strain>
    </source>
</reference>
<dbReference type="AlphaFoldDB" id="A0A0S7BZ24"/>
<keyword evidence="3" id="KW-1185">Reference proteome</keyword>
<keyword evidence="1" id="KW-0472">Membrane</keyword>
<evidence type="ECO:0000313" key="3">
    <source>
        <dbReference type="Proteomes" id="UP000053091"/>
    </source>
</evidence>
<gene>
    <name evidence="2" type="ORF">TBC1_11359</name>
</gene>
<organism evidence="2">
    <name type="scientific">Lentimicrobium saccharophilum</name>
    <dbReference type="NCBI Taxonomy" id="1678841"/>
    <lineage>
        <taxon>Bacteria</taxon>
        <taxon>Pseudomonadati</taxon>
        <taxon>Bacteroidota</taxon>
        <taxon>Bacteroidia</taxon>
        <taxon>Bacteroidales</taxon>
        <taxon>Lentimicrobiaceae</taxon>
        <taxon>Lentimicrobium</taxon>
    </lineage>
</organism>
<keyword evidence="1" id="KW-1133">Transmembrane helix</keyword>
<protein>
    <submittedName>
        <fullName evidence="2">Uncharacterized protein</fullName>
    </submittedName>
</protein>
<proteinExistence type="predicted"/>
<dbReference type="Proteomes" id="UP000053091">
    <property type="component" value="Unassembled WGS sequence"/>
</dbReference>
<sequence>MLNDINFIPAAIFSQKIREQVVITGAFSRSDKIRMQSRKKNENFDIYFVVLINMSDGWMILLFTAPGTICFVLGFTGHSENIFSS</sequence>
<name>A0A0S7BZ24_9BACT</name>
<dbReference type="EMBL" id="DF968182">
    <property type="protein sequence ID" value="GAP42230.1"/>
    <property type="molecule type" value="Genomic_DNA"/>
</dbReference>
<feature type="transmembrane region" description="Helical" evidence="1">
    <location>
        <begin position="44"/>
        <end position="75"/>
    </location>
</feature>
<keyword evidence="1" id="KW-0812">Transmembrane</keyword>
<evidence type="ECO:0000256" key="1">
    <source>
        <dbReference type="SAM" id="Phobius"/>
    </source>
</evidence>
<dbReference type="STRING" id="1678841.TBC1_11359"/>
<dbReference type="RefSeq" id="WP_062037611.1">
    <property type="nucleotide sequence ID" value="NZ_DF968182.1"/>
</dbReference>